<dbReference type="GO" id="GO:0006606">
    <property type="term" value="P:protein import into nucleus"/>
    <property type="evidence" value="ECO:0007669"/>
    <property type="project" value="TreeGrafter"/>
</dbReference>
<evidence type="ECO:0000256" key="7">
    <source>
        <dbReference type="ARBA" id="ARBA00022816"/>
    </source>
</evidence>
<gene>
    <name evidence="21" type="ORF">HOLleu_32935</name>
</gene>
<organism evidence="21 22">
    <name type="scientific">Holothuria leucospilota</name>
    <name type="common">Black long sea cucumber</name>
    <name type="synonym">Mertensiothuria leucospilota</name>
    <dbReference type="NCBI Taxonomy" id="206669"/>
    <lineage>
        <taxon>Eukaryota</taxon>
        <taxon>Metazoa</taxon>
        <taxon>Echinodermata</taxon>
        <taxon>Eleutherozoa</taxon>
        <taxon>Echinozoa</taxon>
        <taxon>Holothuroidea</taxon>
        <taxon>Aspidochirotacea</taxon>
        <taxon>Aspidochirotida</taxon>
        <taxon>Holothuriidae</taxon>
        <taxon>Holothuria</taxon>
    </lineage>
</organism>
<comment type="similarity">
    <text evidence="2 18">Belongs to the nucleoporin Nup84/Nup107 family.</text>
</comment>
<feature type="region of interest" description="Disordered" evidence="20">
    <location>
        <begin position="53"/>
        <end position="83"/>
    </location>
</feature>
<dbReference type="FunFam" id="1.20.190.50:FF:000001">
    <property type="entry name" value="Nuclear pore complex protein"/>
    <property type="match status" value="1"/>
</dbReference>
<evidence type="ECO:0000256" key="4">
    <source>
        <dbReference type="ARBA" id="ARBA00022454"/>
    </source>
</evidence>
<comment type="function">
    <text evidence="16">Plays a role in the nuclear pore complex (NPC) assembly and/or maintenance. Required for the assembly of peripheral proteins into the NPC. May anchor NUP62 to the NPC. Involved in nephrogenesis.</text>
</comment>
<keyword evidence="13 18" id="KW-0472">Membrane</keyword>
<keyword evidence="22" id="KW-1185">Reference proteome</keyword>
<evidence type="ECO:0000256" key="5">
    <source>
        <dbReference type="ARBA" id="ARBA00022481"/>
    </source>
</evidence>
<keyword evidence="14 18" id="KW-0539">Nucleus</keyword>
<evidence type="ECO:0000256" key="12">
    <source>
        <dbReference type="ARBA" id="ARBA00023132"/>
    </source>
</evidence>
<evidence type="ECO:0000256" key="2">
    <source>
        <dbReference type="ARBA" id="ARBA00009510"/>
    </source>
</evidence>
<proteinExistence type="inferred from homology"/>
<keyword evidence="8" id="KW-0995">Kinetochore</keyword>
<accession>A0A9Q0YMV5</accession>
<dbReference type="Gene3D" id="1.20.190.50">
    <property type="match status" value="1"/>
</dbReference>
<dbReference type="GO" id="GO:0000776">
    <property type="term" value="C:kinetochore"/>
    <property type="evidence" value="ECO:0007669"/>
    <property type="project" value="UniProtKB-KW"/>
</dbReference>
<keyword evidence="15" id="KW-0137">Centromere</keyword>
<sequence>MSELIRQTRRPTQRSRYSEHMLNTSGSFQEDVPNRTFTSDRINKSLGLLEQATGVSRGIGSPASSSMRGRLDHTPQPSMDYSLTTPTKPLSSFAVEDVKSFAASPHHQMLFTPSEKLTSALHDTSRNLPNKSILTTPSLASRSVVEPSMMLTPGRNLDVTSINNVNLLVEADPGITATEGLYEEFHLSFKSHQSSTEVFTLVQKYEELCQEQVELLSKLVRRAIPGQHKFKKTEEVLNQLEREKCTWRLLASLYQDRQAAAEEMEDEGLELPNESEGRSEKEIISAFYDGNAVVRQEQIVVDWLESCAADEVMLHSEKVEYYSQSVCWENSLHNMQQKTDGGVPLPRNHMTSLDPDAPIRQNKNLADLDKEDEVRLLKDAFRCIRAGQMEEAQRLCKKCSQSWRAATLEGWRLYHDPNVKSEGVEGDQEPIEGNHFRDVWKMVCWRMAEDERFHMIERAIYAALSGNLRELLPACNTWLDYLWAYFKVMVDQKVEQELRDRLTLPRSLEPLPPNFDQKQLNVVSIFQELQATPHKNVDSQAKNKHHIVQKYLILNDLDTLTEEMAEWLANPAERLDSHQKRFLAHFILIIRTLGLQTREEMTVPIIEAFVKDLIEANRTELVAIYVAQLPPSLQVAYYAKFLEGVEEKEDQQRCLQLAEEAGLDVAAITKTVVENIRTGSDEAMRDLLPSDTLEAVTTEDDQKKIEAINWLVFDPSQRAEALKQSNALIRTFLEYKKHDAAREVFSKIPPDSVDLIHRNWQSLAGSQPLPAEDSNAIREHLCIQAYLDVLSAFNDWFDCYHNKKPVQPVCPEAASFHDKVRFEHEHREYEMELHKWEQTLSLLTKTVRDTAYNVLLFVDGGWMVDQQASMDLDDLRQEQMVRLRERCIPLLCTLLHTVLHATGLYRECLILADEVASEEFQLYKVFSKEEMKQLLSKLKKSSSCLLDQDLDALGYEI</sequence>
<keyword evidence="9" id="KW-0653">Protein transport</keyword>
<dbReference type="AlphaFoldDB" id="A0A9Q0YMV5"/>
<keyword evidence="10" id="KW-0007">Acetylation</keyword>
<evidence type="ECO:0000256" key="14">
    <source>
        <dbReference type="ARBA" id="ARBA00023242"/>
    </source>
</evidence>
<evidence type="ECO:0000256" key="3">
    <source>
        <dbReference type="ARBA" id="ARBA00022448"/>
    </source>
</evidence>
<evidence type="ECO:0000256" key="1">
    <source>
        <dbReference type="ARBA" id="ARBA00004629"/>
    </source>
</evidence>
<dbReference type="PANTHER" id="PTHR13003">
    <property type="entry name" value="NUP107-RELATED"/>
    <property type="match status" value="1"/>
</dbReference>
<evidence type="ECO:0000256" key="13">
    <source>
        <dbReference type="ARBA" id="ARBA00023136"/>
    </source>
</evidence>
<keyword evidence="5" id="KW-0488">Methylation</keyword>
<protein>
    <recommendedName>
        <fullName evidence="18">Nuclear pore complex protein</fullName>
    </recommendedName>
</protein>
<keyword evidence="19" id="KW-0175">Coiled coil</keyword>
<dbReference type="GO" id="GO:0031080">
    <property type="term" value="C:nuclear pore outer ring"/>
    <property type="evidence" value="ECO:0007669"/>
    <property type="project" value="TreeGrafter"/>
</dbReference>
<comment type="function">
    <text evidence="18">Functions as a component of the nuclear pore complex (NPC).</text>
</comment>
<comment type="subcellular location">
    <subcellularLocation>
        <location evidence="1">Chromosome</location>
        <location evidence="1">Centromere</location>
        <location evidence="1">Kinetochore</location>
    </subcellularLocation>
    <subcellularLocation>
        <location evidence="18">Nucleus</location>
        <location evidence="18">Nuclear pore complex</location>
    </subcellularLocation>
    <subcellularLocation>
        <location evidence="18">Nucleus membrane</location>
    </subcellularLocation>
</comment>
<evidence type="ECO:0000313" key="21">
    <source>
        <dbReference type="EMBL" id="KAJ8025390.1"/>
    </source>
</evidence>
<feature type="coiled-coil region" evidence="19">
    <location>
        <begin position="819"/>
        <end position="846"/>
    </location>
</feature>
<feature type="region of interest" description="Disordered" evidence="20">
    <location>
        <begin position="1"/>
        <end position="36"/>
    </location>
</feature>
<dbReference type="Proteomes" id="UP001152320">
    <property type="component" value="Chromosome 17"/>
</dbReference>
<comment type="caution">
    <text evidence="21">The sequence shown here is derived from an EMBL/GenBank/DDBJ whole genome shotgun (WGS) entry which is preliminary data.</text>
</comment>
<dbReference type="Pfam" id="PF04121">
    <property type="entry name" value="Nup84_Nup100"/>
    <property type="match status" value="1"/>
</dbReference>
<evidence type="ECO:0000256" key="17">
    <source>
        <dbReference type="ARBA" id="ARBA00063956"/>
    </source>
</evidence>
<evidence type="ECO:0000256" key="10">
    <source>
        <dbReference type="ARBA" id="ARBA00022990"/>
    </source>
</evidence>
<dbReference type="OrthoDB" id="3098at2759"/>
<dbReference type="Gene3D" id="1.10.3450.20">
    <property type="match status" value="1"/>
</dbReference>
<dbReference type="GO" id="GO:0000973">
    <property type="term" value="P:post-transcriptional tethering of RNA polymerase II gene DNA at nuclear periphery"/>
    <property type="evidence" value="ECO:0007669"/>
    <property type="project" value="TreeGrafter"/>
</dbReference>
<dbReference type="GO" id="GO:0031965">
    <property type="term" value="C:nuclear membrane"/>
    <property type="evidence" value="ECO:0007669"/>
    <property type="project" value="UniProtKB-SubCell"/>
</dbReference>
<evidence type="ECO:0000256" key="9">
    <source>
        <dbReference type="ARBA" id="ARBA00022927"/>
    </source>
</evidence>
<dbReference type="FunFam" id="1.10.3450.20:FF:000001">
    <property type="entry name" value="Nuclear pore complex protein"/>
    <property type="match status" value="1"/>
</dbReference>
<dbReference type="EMBL" id="JAIZAY010000017">
    <property type="protein sequence ID" value="KAJ8025390.1"/>
    <property type="molecule type" value="Genomic_DNA"/>
</dbReference>
<dbReference type="GO" id="GO:0006406">
    <property type="term" value="P:mRNA export from nucleus"/>
    <property type="evidence" value="ECO:0007669"/>
    <property type="project" value="TreeGrafter"/>
</dbReference>
<evidence type="ECO:0000256" key="11">
    <source>
        <dbReference type="ARBA" id="ARBA00023010"/>
    </source>
</evidence>
<evidence type="ECO:0000256" key="19">
    <source>
        <dbReference type="SAM" id="Coils"/>
    </source>
</evidence>
<evidence type="ECO:0000256" key="15">
    <source>
        <dbReference type="ARBA" id="ARBA00023328"/>
    </source>
</evidence>
<evidence type="ECO:0000256" key="18">
    <source>
        <dbReference type="RuleBase" id="RU365072"/>
    </source>
</evidence>
<keyword evidence="6" id="KW-0597">Phosphoprotein</keyword>
<keyword evidence="4" id="KW-0158">Chromosome</keyword>
<comment type="subunit">
    <text evidence="17">Part of the nuclear pore complex (NPC). Forms part of the Nup160 subcomplex in the nuclear pore which is composed of NUP160, NUP133, NUP107 and Nup96; this complex plays a role in RNA export and in tethering Nup98 and NUP153 to the nucleus. Does not interact with TPR. Interacts with ZNF106.</text>
</comment>
<name>A0A9Q0YMV5_HOLLE</name>
<evidence type="ECO:0000256" key="6">
    <source>
        <dbReference type="ARBA" id="ARBA00022553"/>
    </source>
</evidence>
<dbReference type="GO" id="GO:0017056">
    <property type="term" value="F:structural constituent of nuclear pore"/>
    <property type="evidence" value="ECO:0007669"/>
    <property type="project" value="UniProtKB-UniRule"/>
</dbReference>
<reference evidence="21" key="1">
    <citation type="submission" date="2021-10" db="EMBL/GenBank/DDBJ databases">
        <title>Tropical sea cucumber genome reveals ecological adaptation and Cuvierian tubules defense mechanism.</title>
        <authorList>
            <person name="Chen T."/>
        </authorList>
    </citation>
    <scope>NUCLEOTIDE SEQUENCE</scope>
    <source>
        <strain evidence="21">Nanhai2018</strain>
        <tissue evidence="21">Muscle</tissue>
    </source>
</reference>
<evidence type="ECO:0000256" key="8">
    <source>
        <dbReference type="ARBA" id="ARBA00022838"/>
    </source>
</evidence>
<dbReference type="PANTHER" id="PTHR13003:SF2">
    <property type="entry name" value="NUCLEAR PORE COMPLEX PROTEIN NUP107"/>
    <property type="match status" value="1"/>
</dbReference>
<dbReference type="InterPro" id="IPR007252">
    <property type="entry name" value="Nup84/Nup107"/>
</dbReference>
<evidence type="ECO:0000313" key="22">
    <source>
        <dbReference type="Proteomes" id="UP001152320"/>
    </source>
</evidence>
<evidence type="ECO:0000256" key="20">
    <source>
        <dbReference type="SAM" id="MobiDB-lite"/>
    </source>
</evidence>
<keyword evidence="7" id="KW-0509">mRNA transport</keyword>
<keyword evidence="11 18" id="KW-0811">Translocation</keyword>
<evidence type="ECO:0000256" key="16">
    <source>
        <dbReference type="ARBA" id="ARBA00056880"/>
    </source>
</evidence>
<keyword evidence="12 18" id="KW-0906">Nuclear pore complex</keyword>
<keyword evidence="3 18" id="KW-0813">Transport</keyword>